<evidence type="ECO:0000256" key="1">
    <source>
        <dbReference type="SAM" id="MobiDB-lite"/>
    </source>
</evidence>
<accession>A0ABD6ESE9</accession>
<evidence type="ECO:0000313" key="3">
    <source>
        <dbReference type="Proteomes" id="UP001608902"/>
    </source>
</evidence>
<dbReference type="Proteomes" id="UP001608902">
    <property type="component" value="Unassembled WGS sequence"/>
</dbReference>
<feature type="region of interest" description="Disordered" evidence="1">
    <location>
        <begin position="34"/>
        <end position="55"/>
    </location>
</feature>
<evidence type="ECO:0000313" key="2">
    <source>
        <dbReference type="EMBL" id="MFH4980381.1"/>
    </source>
</evidence>
<comment type="caution">
    <text evidence="2">The sequence shown here is derived from an EMBL/GenBank/DDBJ whole genome shotgun (WGS) entry which is preliminary data.</text>
</comment>
<dbReference type="EMBL" id="JBGFUD010005471">
    <property type="protein sequence ID" value="MFH4980381.1"/>
    <property type="molecule type" value="Genomic_DNA"/>
</dbReference>
<gene>
    <name evidence="2" type="ORF">AB6A40_007090</name>
</gene>
<proteinExistence type="predicted"/>
<organism evidence="2 3">
    <name type="scientific">Gnathostoma spinigerum</name>
    <dbReference type="NCBI Taxonomy" id="75299"/>
    <lineage>
        <taxon>Eukaryota</taxon>
        <taxon>Metazoa</taxon>
        <taxon>Ecdysozoa</taxon>
        <taxon>Nematoda</taxon>
        <taxon>Chromadorea</taxon>
        <taxon>Rhabditida</taxon>
        <taxon>Spirurina</taxon>
        <taxon>Gnathostomatomorpha</taxon>
        <taxon>Gnathostomatoidea</taxon>
        <taxon>Gnathostomatidae</taxon>
        <taxon>Gnathostoma</taxon>
    </lineage>
</organism>
<keyword evidence="3" id="KW-1185">Reference proteome</keyword>
<sequence>MLPRRGRERSMRRTHTLISEIMAASKRKEVLHNEREGYLSSPVPTSGESTPPPLSESSFLLAPTLLHVDLMRLEASPSHKVIFSVSKCNYMFLNYLRLLFSTIIPN</sequence>
<protein>
    <submittedName>
        <fullName evidence="2">Uncharacterized protein</fullName>
    </submittedName>
</protein>
<dbReference type="AlphaFoldDB" id="A0ABD6ESE9"/>
<reference evidence="2 3" key="1">
    <citation type="submission" date="2024-08" db="EMBL/GenBank/DDBJ databases">
        <title>Gnathostoma spinigerum genome.</title>
        <authorList>
            <person name="Gonzalez-Bertolin B."/>
            <person name="Monzon S."/>
            <person name="Zaballos A."/>
            <person name="Jimenez P."/>
            <person name="Dekumyoy P."/>
            <person name="Varona S."/>
            <person name="Cuesta I."/>
            <person name="Sumanam S."/>
            <person name="Adisakwattana P."/>
            <person name="Gasser R.B."/>
            <person name="Hernandez-Gonzalez A."/>
            <person name="Young N.D."/>
            <person name="Perteguer M.J."/>
        </authorList>
    </citation>
    <scope>NUCLEOTIDE SEQUENCE [LARGE SCALE GENOMIC DNA]</scope>
    <source>
        <strain evidence="2">AL3</strain>
        <tissue evidence="2">Liver</tissue>
    </source>
</reference>
<name>A0ABD6ESE9_9BILA</name>